<evidence type="ECO:0000313" key="2">
    <source>
        <dbReference type="EMBL" id="EPI07676.1"/>
    </source>
</evidence>
<dbReference type="Pfam" id="PF06114">
    <property type="entry name" value="Peptidase_M78"/>
    <property type="match status" value="1"/>
</dbReference>
<name>A0ABC9TI26_ENTFL</name>
<protein>
    <submittedName>
        <fullName evidence="2">Toxin-antitoxin system, toxin component</fullName>
    </submittedName>
</protein>
<dbReference type="AlphaFoldDB" id="A0ABC9TI26"/>
<proteinExistence type="predicted"/>
<dbReference type="RefSeq" id="WP_016627420.1">
    <property type="nucleotide sequence ID" value="NZ_KE351808.1"/>
</dbReference>
<dbReference type="InterPro" id="IPR010359">
    <property type="entry name" value="IrrE_HExxH"/>
</dbReference>
<comment type="caution">
    <text evidence="2">The sequence shown here is derived from an EMBL/GenBank/DDBJ whole genome shotgun (WGS) entry which is preliminary data.</text>
</comment>
<gene>
    <name evidence="2" type="ORF">D358_01831</name>
</gene>
<dbReference type="EMBL" id="ATIR01000057">
    <property type="protein sequence ID" value="EPI07676.1"/>
    <property type="molecule type" value="Genomic_DNA"/>
</dbReference>
<accession>A0ABC9TI26</accession>
<reference evidence="2 3" key="1">
    <citation type="submission" date="2013-06" db="EMBL/GenBank/DDBJ databases">
        <authorList>
            <person name="Weinstock G."/>
            <person name="Sodergren E."/>
            <person name="Lobos E.A."/>
            <person name="Fulton L."/>
            <person name="Fulton R."/>
            <person name="Courtney L."/>
            <person name="Fronick C."/>
            <person name="O'Laughlin M."/>
            <person name="Godfrey J."/>
            <person name="Wilson R.M."/>
            <person name="Miner T."/>
            <person name="Farmer C."/>
            <person name="Delehaunty K."/>
            <person name="Cordes M."/>
            <person name="Minx P."/>
            <person name="Tomlinson C."/>
            <person name="Chen J."/>
            <person name="Wollam A."/>
            <person name="Pepin K.H."/>
            <person name="Bhonagiri V."/>
            <person name="Zhang X."/>
            <person name="Warren W."/>
            <person name="Mitreva M."/>
            <person name="Mardis E.R."/>
            <person name="Wilson R.K."/>
        </authorList>
    </citation>
    <scope>NUCLEOTIDE SEQUENCE [LARGE SCALE GENOMIC DNA]</scope>
    <source>
        <strain evidence="2 3">RP2S-4</strain>
    </source>
</reference>
<feature type="domain" description="IrrE N-terminal-like" evidence="1">
    <location>
        <begin position="26"/>
        <end position="120"/>
    </location>
</feature>
<dbReference type="Proteomes" id="UP000015750">
    <property type="component" value="Unassembled WGS sequence"/>
</dbReference>
<evidence type="ECO:0000313" key="3">
    <source>
        <dbReference type="Proteomes" id="UP000015750"/>
    </source>
</evidence>
<sequence length="159" mass="18703">MLRKNIRKKVNYLVKKYETNDPFELCNYLGIDVAYDHLQDGLMGYRTVLYRISCIVLGIDNSEQENFEVCCHELGHHICGHNTNTEYLKSDNRLFVSYGVEYEANIVLVELLLHDVNLAEYPTRECLLHSCGIPDWAEHYVDWQYLEETAVFDSFNSYY</sequence>
<dbReference type="Gene3D" id="1.10.10.2910">
    <property type="match status" value="1"/>
</dbReference>
<evidence type="ECO:0000259" key="1">
    <source>
        <dbReference type="Pfam" id="PF06114"/>
    </source>
</evidence>
<organism evidence="2 3">
    <name type="scientific">Enterococcus faecalis RP2S-4</name>
    <dbReference type="NCBI Taxonomy" id="1244145"/>
    <lineage>
        <taxon>Bacteria</taxon>
        <taxon>Bacillati</taxon>
        <taxon>Bacillota</taxon>
        <taxon>Bacilli</taxon>
        <taxon>Lactobacillales</taxon>
        <taxon>Enterococcaceae</taxon>
        <taxon>Enterococcus</taxon>
    </lineage>
</organism>